<evidence type="ECO:0000313" key="1">
    <source>
        <dbReference type="EMBL" id="TWF77296.1"/>
    </source>
</evidence>
<protein>
    <recommendedName>
        <fullName evidence="3">MFS transporter</fullName>
    </recommendedName>
</protein>
<comment type="caution">
    <text evidence="1">The sequence shown here is derived from an EMBL/GenBank/DDBJ whole genome shotgun (WGS) entry which is preliminary data.</text>
</comment>
<sequence length="67" mass="7082">MGTAAGRWVLTTAVLGSGLAFIDATVVNVALERIGTDFGADFTGLQWTVNALHAHPRRVHPARGLAR</sequence>
<name>A0A561SR24_9PSEU</name>
<evidence type="ECO:0000313" key="2">
    <source>
        <dbReference type="Proteomes" id="UP000321261"/>
    </source>
</evidence>
<dbReference type="AlphaFoldDB" id="A0A561SR24"/>
<dbReference type="RefSeq" id="WP_246170400.1">
    <property type="nucleotide sequence ID" value="NZ_VIWU01000001.1"/>
</dbReference>
<dbReference type="Proteomes" id="UP000321261">
    <property type="component" value="Unassembled WGS sequence"/>
</dbReference>
<accession>A0A561SR24</accession>
<evidence type="ECO:0008006" key="3">
    <source>
        <dbReference type="Google" id="ProtNLM"/>
    </source>
</evidence>
<keyword evidence="2" id="KW-1185">Reference proteome</keyword>
<gene>
    <name evidence="1" type="ORF">FHX44_113201</name>
</gene>
<organism evidence="1 2">
    <name type="scientific">Pseudonocardia hierapolitana</name>
    <dbReference type="NCBI Taxonomy" id="1128676"/>
    <lineage>
        <taxon>Bacteria</taxon>
        <taxon>Bacillati</taxon>
        <taxon>Actinomycetota</taxon>
        <taxon>Actinomycetes</taxon>
        <taxon>Pseudonocardiales</taxon>
        <taxon>Pseudonocardiaceae</taxon>
        <taxon>Pseudonocardia</taxon>
    </lineage>
</organism>
<dbReference type="EMBL" id="VIWU01000001">
    <property type="protein sequence ID" value="TWF77296.1"/>
    <property type="molecule type" value="Genomic_DNA"/>
</dbReference>
<reference evidence="1 2" key="1">
    <citation type="submission" date="2019-06" db="EMBL/GenBank/DDBJ databases">
        <title>Sequencing the genomes of 1000 actinobacteria strains.</title>
        <authorList>
            <person name="Klenk H.-P."/>
        </authorList>
    </citation>
    <scope>NUCLEOTIDE SEQUENCE [LARGE SCALE GENOMIC DNA]</scope>
    <source>
        <strain evidence="1 2">DSM 45671</strain>
    </source>
</reference>
<proteinExistence type="predicted"/>